<evidence type="ECO:0000313" key="2">
    <source>
        <dbReference type="EMBL" id="CBW27661.1"/>
    </source>
</evidence>
<dbReference type="RefSeq" id="WP_014245435.1">
    <property type="nucleotide sequence ID" value="NC_016620.1"/>
</dbReference>
<evidence type="ECO:0000313" key="3">
    <source>
        <dbReference type="Proteomes" id="UP000008963"/>
    </source>
</evidence>
<gene>
    <name evidence="2" type="ordered locus">BMS_2889</name>
</gene>
<dbReference type="GO" id="GO:0050660">
    <property type="term" value="F:flavin adenine dinucleotide binding"/>
    <property type="evidence" value="ECO:0007669"/>
    <property type="project" value="TreeGrafter"/>
</dbReference>
<feature type="domain" description="Amine oxidase" evidence="1">
    <location>
        <begin position="13"/>
        <end position="296"/>
    </location>
</feature>
<name>E1WYM1_HALMS</name>
<dbReference type="PANTHER" id="PTHR21197">
    <property type="entry name" value="UDP-GALACTOPYRANOSE MUTASE"/>
    <property type="match status" value="1"/>
</dbReference>
<dbReference type="AlphaFoldDB" id="E1WYM1"/>
<keyword evidence="3" id="KW-1185">Reference proteome</keyword>
<sequence>MKVKNLIIGAGPCGLGAGYKLKENNNDDFLILERESCAGGLSRSFITDEGYLFEIGGHVHFSEDATYLDAISNVFGKENIFFHERKAYVYMDSYFVDYPFQSNLEQVRDKRILDNKVDENLKVQNFHDWLNKTFGDKVCEIFMTPYNSKVWSHSLEDMSFEWIEKRVATPVERKTKSWGPNSQFFFPKKGGTSAIWNSFAKYIGEEKIKYNTSVISIDLENKQVTTDNNLIIEFENLLNTTPLINLVKYANLKIDHQDLKFNSLYCLGLGIEGKAPKKIEDKSWIYFPGKAPFYRMTVLSNYSNNNTPNDHCYSLLLEMTSSNKEIDTIELENMALAYLEEEGFIENRESIQSKWSFQSKFAYPIPTLGRNENLEEINRTLDKYSIKSKGRFGAWKYELGNQDHCFMQGYNWAKDV</sequence>
<dbReference type="PANTHER" id="PTHR21197:SF0">
    <property type="entry name" value="UDP-GALACTOPYRANOSE MUTASE"/>
    <property type="match status" value="1"/>
</dbReference>
<dbReference type="Proteomes" id="UP000008963">
    <property type="component" value="Chromosome"/>
</dbReference>
<dbReference type="HOGENOM" id="CLU_026719_0_0_7"/>
<organism evidence="2 3">
    <name type="scientific">Halobacteriovorax marinus (strain ATCC BAA-682 / DSM 15412 / SJ)</name>
    <name type="common">Bacteriovorax marinus</name>
    <dbReference type="NCBI Taxonomy" id="862908"/>
    <lineage>
        <taxon>Bacteria</taxon>
        <taxon>Pseudomonadati</taxon>
        <taxon>Bdellovibrionota</taxon>
        <taxon>Bacteriovoracia</taxon>
        <taxon>Bacteriovoracales</taxon>
        <taxon>Halobacteriovoraceae</taxon>
        <taxon>Halobacteriovorax</taxon>
    </lineage>
</organism>
<dbReference type="EMBL" id="FQ312005">
    <property type="protein sequence ID" value="CBW27661.1"/>
    <property type="molecule type" value="Genomic_DNA"/>
</dbReference>
<dbReference type="SUPFAM" id="SSF51905">
    <property type="entry name" value="FAD/NAD(P)-binding domain"/>
    <property type="match status" value="1"/>
</dbReference>
<accession>E1WYM1</accession>
<dbReference type="KEGG" id="bmx:BMS_2889"/>
<evidence type="ECO:0000259" key="1">
    <source>
        <dbReference type="Pfam" id="PF01593"/>
    </source>
</evidence>
<dbReference type="OrthoDB" id="9803192at2"/>
<reference evidence="3" key="1">
    <citation type="journal article" date="2013" name="ISME J.">
        <title>A small predatory core genome in the divergent marine Bacteriovorax marinus SJ and the terrestrial Bdellovibrio bacteriovorus.</title>
        <authorList>
            <person name="Crossman L.C."/>
            <person name="Chen H."/>
            <person name="Cerdeno-Tarraga A.M."/>
            <person name="Brooks K."/>
            <person name="Quail M.A."/>
            <person name="Pineiro S.A."/>
            <person name="Hobley L."/>
            <person name="Sockett R.E."/>
            <person name="Bentley S.D."/>
            <person name="Parkhill J."/>
            <person name="Williams H.N."/>
            <person name="Stine O.C."/>
        </authorList>
    </citation>
    <scope>NUCLEOTIDE SEQUENCE [LARGE SCALE GENOMIC DNA]</scope>
    <source>
        <strain evidence="3">ATCC BAA-682 / DSM 15412 / SJ</strain>
    </source>
</reference>
<dbReference type="InterPro" id="IPR036188">
    <property type="entry name" value="FAD/NAD-bd_sf"/>
</dbReference>
<protein>
    <submittedName>
        <fullName evidence="2">Exported protein</fullName>
    </submittedName>
</protein>
<dbReference type="PATRIC" id="fig|862908.3.peg.2763"/>
<dbReference type="STRING" id="862908.BMS_2889"/>
<dbReference type="Gene3D" id="3.50.50.60">
    <property type="entry name" value="FAD/NAD(P)-binding domain"/>
    <property type="match status" value="1"/>
</dbReference>
<proteinExistence type="predicted"/>
<dbReference type="eggNOG" id="COG1232">
    <property type="taxonomic scope" value="Bacteria"/>
</dbReference>
<dbReference type="GO" id="GO:0005829">
    <property type="term" value="C:cytosol"/>
    <property type="evidence" value="ECO:0007669"/>
    <property type="project" value="TreeGrafter"/>
</dbReference>
<dbReference type="Pfam" id="PF01593">
    <property type="entry name" value="Amino_oxidase"/>
    <property type="match status" value="1"/>
</dbReference>
<dbReference type="GO" id="GO:0008767">
    <property type="term" value="F:UDP-galactopyranose mutase activity"/>
    <property type="evidence" value="ECO:0007669"/>
    <property type="project" value="TreeGrafter"/>
</dbReference>
<dbReference type="GO" id="GO:0016491">
    <property type="term" value="F:oxidoreductase activity"/>
    <property type="evidence" value="ECO:0007669"/>
    <property type="project" value="InterPro"/>
</dbReference>
<dbReference type="InterPro" id="IPR002937">
    <property type="entry name" value="Amino_oxidase"/>
</dbReference>